<dbReference type="AlphaFoldDB" id="A0A0F5FEH3"/>
<organism evidence="1 2">
    <name type="scientific">Devosia geojensis</name>
    <dbReference type="NCBI Taxonomy" id="443610"/>
    <lineage>
        <taxon>Bacteria</taxon>
        <taxon>Pseudomonadati</taxon>
        <taxon>Pseudomonadota</taxon>
        <taxon>Alphaproteobacteria</taxon>
        <taxon>Hyphomicrobiales</taxon>
        <taxon>Devosiaceae</taxon>
        <taxon>Devosia</taxon>
    </lineage>
</organism>
<evidence type="ECO:0000313" key="1">
    <source>
        <dbReference type="EMBL" id="KKB07188.1"/>
    </source>
</evidence>
<sequence length="96" mass="10399">MTVTLLESPLVADRAHALRLAKQVIKTLDQKPLEPIIAAMLTEGHKAALSAMAVSRDEPNLLEQFLVLCEEASLLSGEDCDQLGDAYVDARRARAA</sequence>
<accession>A0A0F5FEH3</accession>
<reference evidence="1 2" key="1">
    <citation type="submission" date="2015-03" db="EMBL/GenBank/DDBJ databases">
        <authorList>
            <person name="Hassan Y.I."/>
            <person name="Lepp D."/>
            <person name="Li X.-Z."/>
            <person name="Zhou T."/>
        </authorList>
    </citation>
    <scope>NUCLEOTIDE SEQUENCE [LARGE SCALE GENOMIC DNA]</scope>
    <source>
        <strain evidence="1 2">BD-c194</strain>
    </source>
</reference>
<keyword evidence="2" id="KW-1185">Reference proteome</keyword>
<evidence type="ECO:0000313" key="2">
    <source>
        <dbReference type="Proteomes" id="UP000033632"/>
    </source>
</evidence>
<gene>
    <name evidence="1" type="ORF">VE25_19350</name>
</gene>
<comment type="caution">
    <text evidence="1">The sequence shown here is derived from an EMBL/GenBank/DDBJ whole genome shotgun (WGS) entry which is preliminary data.</text>
</comment>
<dbReference type="Proteomes" id="UP000033632">
    <property type="component" value="Unassembled WGS sequence"/>
</dbReference>
<dbReference type="OrthoDB" id="8448236at2"/>
<dbReference type="PATRIC" id="fig|443610.3.peg.2188"/>
<name>A0A0F5FEH3_9HYPH</name>
<dbReference type="EMBL" id="JZEX01000173">
    <property type="protein sequence ID" value="KKB07188.1"/>
    <property type="molecule type" value="Genomic_DNA"/>
</dbReference>
<protein>
    <submittedName>
        <fullName evidence="1">Uncharacterized protein</fullName>
    </submittedName>
</protein>
<proteinExistence type="predicted"/>
<dbReference type="RefSeq" id="WP_046110304.1">
    <property type="nucleotide sequence ID" value="NZ_JZEX01000173.1"/>
</dbReference>